<reference evidence="1 2" key="1">
    <citation type="submission" date="2019-01" db="EMBL/GenBank/DDBJ databases">
        <title>Draft genome sequences of three monokaryotic isolates of the white-rot basidiomycete fungus Dichomitus squalens.</title>
        <authorList>
            <consortium name="DOE Joint Genome Institute"/>
            <person name="Lopez S.C."/>
            <person name="Andreopoulos B."/>
            <person name="Pangilinan J."/>
            <person name="Lipzen A."/>
            <person name="Riley R."/>
            <person name="Ahrendt S."/>
            <person name="Ng V."/>
            <person name="Barry K."/>
            <person name="Daum C."/>
            <person name="Grigoriev I.V."/>
            <person name="Hilden K.S."/>
            <person name="Makela M.R."/>
            <person name="de Vries R.P."/>
        </authorList>
    </citation>
    <scope>NUCLEOTIDE SEQUENCE [LARGE SCALE GENOMIC DNA]</scope>
    <source>
        <strain evidence="1 2">CBS 464.89</strain>
    </source>
</reference>
<dbReference type="AlphaFoldDB" id="A0A4Q9Q8D2"/>
<organism evidence="1 2">
    <name type="scientific">Dichomitus squalens</name>
    <dbReference type="NCBI Taxonomy" id="114155"/>
    <lineage>
        <taxon>Eukaryota</taxon>
        <taxon>Fungi</taxon>
        <taxon>Dikarya</taxon>
        <taxon>Basidiomycota</taxon>
        <taxon>Agaricomycotina</taxon>
        <taxon>Agaricomycetes</taxon>
        <taxon>Polyporales</taxon>
        <taxon>Polyporaceae</taxon>
        <taxon>Dichomitus</taxon>
    </lineage>
</organism>
<sequence length="111" mass="12718">MDNLRQTVEEFDQWSDDTLEELARLGKGVCGAVYKVRDRRMNVVMARKAITTLEALTKELLREDVHFPTDSSEPPSQYSMSTLNLLLLGLMYAPQKYTMLACSGEARKSWR</sequence>
<dbReference type="Gene3D" id="3.30.200.20">
    <property type="entry name" value="Phosphorylase Kinase, domain 1"/>
    <property type="match status" value="1"/>
</dbReference>
<evidence type="ECO:0008006" key="3">
    <source>
        <dbReference type="Google" id="ProtNLM"/>
    </source>
</evidence>
<protein>
    <recommendedName>
        <fullName evidence="3">Protein kinase domain-containing protein</fullName>
    </recommendedName>
</protein>
<keyword evidence="2" id="KW-1185">Reference proteome</keyword>
<name>A0A4Q9Q8D2_9APHY</name>
<proteinExistence type="predicted"/>
<evidence type="ECO:0000313" key="2">
    <source>
        <dbReference type="Proteomes" id="UP000292082"/>
    </source>
</evidence>
<evidence type="ECO:0000313" key="1">
    <source>
        <dbReference type="EMBL" id="TBU63450.1"/>
    </source>
</evidence>
<dbReference type="InterPro" id="IPR011009">
    <property type="entry name" value="Kinase-like_dom_sf"/>
</dbReference>
<gene>
    <name evidence="1" type="ORF">BD310DRAFT_869326</name>
</gene>
<dbReference type="STRING" id="114155.A0A4Q9Q8D2"/>
<dbReference type="SUPFAM" id="SSF56112">
    <property type="entry name" value="Protein kinase-like (PK-like)"/>
    <property type="match status" value="1"/>
</dbReference>
<accession>A0A4Q9Q8D2</accession>
<dbReference type="Proteomes" id="UP000292082">
    <property type="component" value="Unassembled WGS sequence"/>
</dbReference>
<dbReference type="EMBL" id="ML145089">
    <property type="protein sequence ID" value="TBU63450.1"/>
    <property type="molecule type" value="Genomic_DNA"/>
</dbReference>